<name>A0ABW8ANV5_9ACTN</name>
<dbReference type="SUPFAM" id="SSF48452">
    <property type="entry name" value="TPR-like"/>
    <property type="match status" value="2"/>
</dbReference>
<reference evidence="2 3" key="1">
    <citation type="submission" date="2024-10" db="EMBL/GenBank/DDBJ databases">
        <title>The Natural Products Discovery Center: Release of the First 8490 Sequenced Strains for Exploring Actinobacteria Biosynthetic Diversity.</title>
        <authorList>
            <person name="Kalkreuter E."/>
            <person name="Kautsar S.A."/>
            <person name="Yang D."/>
            <person name="Bader C.D."/>
            <person name="Teijaro C.N."/>
            <person name="Fluegel L."/>
            <person name="Davis C.M."/>
            <person name="Simpson J.R."/>
            <person name="Lauterbach L."/>
            <person name="Steele A.D."/>
            <person name="Gui C."/>
            <person name="Meng S."/>
            <person name="Li G."/>
            <person name="Viehrig K."/>
            <person name="Ye F."/>
            <person name="Su P."/>
            <person name="Kiefer A.F."/>
            <person name="Nichols A."/>
            <person name="Cepeda A.J."/>
            <person name="Yan W."/>
            <person name="Fan B."/>
            <person name="Jiang Y."/>
            <person name="Adhikari A."/>
            <person name="Zheng C.-J."/>
            <person name="Schuster L."/>
            <person name="Cowan T.M."/>
            <person name="Smanski M.J."/>
            <person name="Chevrette M.G."/>
            <person name="De Carvalho L.P.S."/>
            <person name="Shen B."/>
        </authorList>
    </citation>
    <scope>NUCLEOTIDE SEQUENCE [LARGE SCALE GENOMIC DNA]</scope>
    <source>
        <strain evidence="2 3">NPDC049639</strain>
    </source>
</reference>
<dbReference type="Pfam" id="PF03704">
    <property type="entry name" value="BTAD"/>
    <property type="match status" value="1"/>
</dbReference>
<dbReference type="InterPro" id="IPR011990">
    <property type="entry name" value="TPR-like_helical_dom_sf"/>
</dbReference>
<organism evidence="2 3">
    <name type="scientific">Spongisporangium articulatum</name>
    <dbReference type="NCBI Taxonomy" id="3362603"/>
    <lineage>
        <taxon>Bacteria</taxon>
        <taxon>Bacillati</taxon>
        <taxon>Actinomycetota</taxon>
        <taxon>Actinomycetes</taxon>
        <taxon>Kineosporiales</taxon>
        <taxon>Kineosporiaceae</taxon>
        <taxon>Spongisporangium</taxon>
    </lineage>
</organism>
<comment type="caution">
    <text evidence="2">The sequence shown here is derived from an EMBL/GenBank/DDBJ whole genome shotgun (WGS) entry which is preliminary data.</text>
</comment>
<sequence>MLTIRLLGRPSAVRHEPDGTEVPLRPPRGRKAWALLGYLVLAERPPSRRQVADLLFADADDPLGALRWSLAELRRALGLPESFTGDPIEVALPPGVRLDLHEEVTEGTQGAERVPISTGELLEGVSLPTALEFESWLVVARHRVSASVEARWHEAAVAHLAGGRPREAVRLAAAAVARNPLEEGNHELLVRSLATAGDREAALRQVAVCEDLFGRELGVEPSPALRDAAGAAPGSPSLPAAGGRAAALNQLEAGRAAIVAGAVDAGVQCLRRAVADSEQCGDDALHARALVALGGALVHSVRGRDEEGAVVLHAGLELATSTGDAATAVTACRELGFIDVQAGRRETGDGWLARAQAAAESAAELGAILGVRGMNASDRGDYATAFEQLTASVEAARSAGDARQAAWSQSLVARAHLLRGELSQARVEIAQTLDVVAQQRWMAFQPWPQALSAELSRLDGDLTGAADTLEQAWVMALQIADPCWEGMVARGLGLLHSARGATADGQEWLAEAGRRCTRTSDRYQWVTAYVLDATATAALGRGDADAARGAVRALSALAARTDMREMVVRAHLHRHRLGEPDALRAARAAAADVDNPQLVSRLR</sequence>
<dbReference type="RefSeq" id="WP_398279810.1">
    <property type="nucleotide sequence ID" value="NZ_JBITLV010000003.1"/>
</dbReference>
<dbReference type="InterPro" id="IPR005158">
    <property type="entry name" value="BTAD"/>
</dbReference>
<evidence type="ECO:0000259" key="1">
    <source>
        <dbReference type="SMART" id="SM01043"/>
    </source>
</evidence>
<proteinExistence type="predicted"/>
<dbReference type="EMBL" id="JBITLV010000003">
    <property type="protein sequence ID" value="MFI7587678.1"/>
    <property type="molecule type" value="Genomic_DNA"/>
</dbReference>
<keyword evidence="3" id="KW-1185">Reference proteome</keyword>
<accession>A0ABW8ANV5</accession>
<dbReference type="Proteomes" id="UP001612915">
    <property type="component" value="Unassembled WGS sequence"/>
</dbReference>
<dbReference type="PANTHER" id="PTHR35807">
    <property type="entry name" value="TRANSCRIPTIONAL REGULATOR REDD-RELATED"/>
    <property type="match status" value="1"/>
</dbReference>
<gene>
    <name evidence="2" type="ORF">ACIB24_11445</name>
</gene>
<protein>
    <submittedName>
        <fullName evidence="2">BTAD domain-containing putative transcriptional regulator</fullName>
    </submittedName>
</protein>
<evidence type="ECO:0000313" key="2">
    <source>
        <dbReference type="EMBL" id="MFI7587678.1"/>
    </source>
</evidence>
<feature type="domain" description="Bacterial transcriptional activator" evidence="1">
    <location>
        <begin position="98"/>
        <end position="233"/>
    </location>
</feature>
<dbReference type="SMART" id="SM01043">
    <property type="entry name" value="BTAD"/>
    <property type="match status" value="1"/>
</dbReference>
<dbReference type="Gene3D" id="1.25.40.10">
    <property type="entry name" value="Tetratricopeptide repeat domain"/>
    <property type="match status" value="2"/>
</dbReference>
<evidence type="ECO:0000313" key="3">
    <source>
        <dbReference type="Proteomes" id="UP001612915"/>
    </source>
</evidence>
<dbReference type="InterPro" id="IPR051677">
    <property type="entry name" value="AfsR-DnrI-RedD_regulator"/>
</dbReference>